<dbReference type="InterPro" id="IPR005358">
    <property type="entry name" value="Puta_zinc/iron-chelating_dom"/>
</dbReference>
<dbReference type="EMBL" id="JAGTJJ010000036">
    <property type="protein sequence ID" value="MDC3986205.1"/>
    <property type="molecule type" value="Genomic_DNA"/>
</dbReference>
<dbReference type="Pfam" id="PF03692">
    <property type="entry name" value="CxxCxxCC"/>
    <property type="match status" value="1"/>
</dbReference>
<gene>
    <name evidence="1" type="ORF">KEG57_37350</name>
</gene>
<comment type="caution">
    <text evidence="1">The sequence shown here is derived from an EMBL/GenBank/DDBJ whole genome shotgun (WGS) entry which is preliminary data.</text>
</comment>
<evidence type="ECO:0000313" key="2">
    <source>
        <dbReference type="Proteomes" id="UP001151081"/>
    </source>
</evidence>
<sequence length="189" mass="20382">MSEVRTPSPRERLHELFLKVDSFFAHAKSRCGEAITCAAGCDDCCRRRFSVTTIEAAEVQEALDRLPAEERQTIAARAADPAGTDCPALGEDGRCAVYEARPTICRTHGLPIRFTERKGGRSLPVVDACPKNFVGQDLASLDPRAVLDQTTLSTVLAALDAAYADAVGLPRGQRIEMTTLCGPSPEHQA</sequence>
<name>A0A9X3XBD0_9BACT</name>
<protein>
    <submittedName>
        <fullName evidence="1">YkgJ family cysteine cluster protein</fullName>
    </submittedName>
</protein>
<dbReference type="Proteomes" id="UP001151081">
    <property type="component" value="Unassembled WGS sequence"/>
</dbReference>
<accession>A0A9X3XBD0</accession>
<dbReference type="AlphaFoldDB" id="A0A9X3XBD0"/>
<dbReference type="RefSeq" id="WP_272425618.1">
    <property type="nucleotide sequence ID" value="NZ_JAGTJJ010000036.1"/>
</dbReference>
<reference evidence="1 2" key="1">
    <citation type="submission" date="2021-04" db="EMBL/GenBank/DDBJ databases">
        <title>Genome analysis of Polyangium sp.</title>
        <authorList>
            <person name="Li Y."/>
            <person name="Wang J."/>
        </authorList>
    </citation>
    <scope>NUCLEOTIDE SEQUENCE [LARGE SCALE GENOMIC DNA]</scope>
    <source>
        <strain evidence="1 2">SDU14</strain>
    </source>
</reference>
<evidence type="ECO:0000313" key="1">
    <source>
        <dbReference type="EMBL" id="MDC3986205.1"/>
    </source>
</evidence>
<keyword evidence="2" id="KW-1185">Reference proteome</keyword>
<proteinExistence type="predicted"/>
<organism evidence="1 2">
    <name type="scientific">Polyangium jinanense</name>
    <dbReference type="NCBI Taxonomy" id="2829994"/>
    <lineage>
        <taxon>Bacteria</taxon>
        <taxon>Pseudomonadati</taxon>
        <taxon>Myxococcota</taxon>
        <taxon>Polyangia</taxon>
        <taxon>Polyangiales</taxon>
        <taxon>Polyangiaceae</taxon>
        <taxon>Polyangium</taxon>
    </lineage>
</organism>